<keyword evidence="1" id="KW-0812">Transmembrane</keyword>
<dbReference type="PANTHER" id="PTHR24148:SF64">
    <property type="entry name" value="HETEROKARYON INCOMPATIBILITY DOMAIN-CONTAINING PROTEIN"/>
    <property type="match status" value="1"/>
</dbReference>
<evidence type="ECO:0000313" key="3">
    <source>
        <dbReference type="EMBL" id="KEZ43291.1"/>
    </source>
</evidence>
<dbReference type="EMBL" id="JOWA01000094">
    <property type="protein sequence ID" value="KEZ43291.1"/>
    <property type="molecule type" value="Genomic_DNA"/>
</dbReference>
<evidence type="ECO:0000256" key="1">
    <source>
        <dbReference type="SAM" id="Phobius"/>
    </source>
</evidence>
<dbReference type="Proteomes" id="UP000028545">
    <property type="component" value="Unassembled WGS sequence"/>
</dbReference>
<dbReference type="HOGENOM" id="CLU_004184_7_4_1"/>
<keyword evidence="1" id="KW-1133">Transmembrane helix</keyword>
<feature type="domain" description="Heterokaryon incompatibility" evidence="2">
    <location>
        <begin position="156"/>
        <end position="321"/>
    </location>
</feature>
<keyword evidence="4" id="KW-1185">Reference proteome</keyword>
<keyword evidence="1" id="KW-0472">Membrane</keyword>
<evidence type="ECO:0000313" key="4">
    <source>
        <dbReference type="Proteomes" id="UP000028545"/>
    </source>
</evidence>
<comment type="caution">
    <text evidence="3">The sequence shown here is derived from an EMBL/GenBank/DDBJ whole genome shotgun (WGS) entry which is preliminary data.</text>
</comment>
<dbReference type="OrthoDB" id="3553147at2759"/>
<dbReference type="PANTHER" id="PTHR24148">
    <property type="entry name" value="ANKYRIN REPEAT DOMAIN-CONTAINING PROTEIN 39 HOMOLOG-RELATED"/>
    <property type="match status" value="1"/>
</dbReference>
<sequence length="755" mass="84724">MTATRFSPNKAPTPPSIKNAAFGSIIQSRFVILPRLFYSTERRASRRAELVASRLLTATITTAVVLAIAVLPLSLLYLPIGCYVLVETTSSYLRECQAAIEEKVAARLLRKREIPANIYTQLESDEFRLLILEPGIKNDEIRCQLRTCNYSAKIPYTALSYAWGDATKVEKVQCNGKEIGIASNLHQALLDLRDADRERVLWIDALCINQDDISERGHQVRNMKQIYAQARQVLVWLGPEDDAISKAFDILRELKPTFVEPKNLLTLGFKPSYFSASDLDQRTIGFNFAMADESQLLRSGLDPLITLLERPWFRRLWVLQEVAHAKHVTLVSGRATLHWKLLARPVRDLYHSGMALDSITDKAKIGVLSVIEMENARQPAMSRHKRRLLSVLLATHAAECSDIRDKIYATLNLADDYDPERDIDIFGPDYLASPKDAFTRFARWSVARGDLDILSCTTRADVPAVEDLDRLPSWVPDWTRIDNETPFVRYRDIIPFSAASALVGYRPRVTDDDKLILSGVVVDVVKAVGPLSTFTKAEAYEKLTANQKWLKECLDLGYRIYQGPFSNHTCRKAFWRTITAGLTGEGHQAPHDFGLWFHKYLKSSYGDVGRRHTAAVESTILMWASNRRLAVTEGGRMALVPNSTKQGDIIGIIAGARVPHILRTVSTSGEHHIALGEATDNEEVGGATGVLSVFDQLLDSKTIKDRKLRLTTIAEGEERTRAIMRDEGFNTALGNLNLIFDHWDKETAASKRVGH</sequence>
<accession>A0A084G7H9</accession>
<gene>
    <name evidence="3" type="ORF">SAPIO_CDS4735</name>
</gene>
<feature type="transmembrane region" description="Helical" evidence="1">
    <location>
        <begin position="59"/>
        <end position="86"/>
    </location>
</feature>
<dbReference type="KEGG" id="sapo:SAPIO_CDS4735"/>
<name>A0A084G7H9_PSEDA</name>
<dbReference type="InterPro" id="IPR052895">
    <property type="entry name" value="HetReg/Transcr_Mod"/>
</dbReference>
<dbReference type="RefSeq" id="XP_016643090.1">
    <property type="nucleotide sequence ID" value="XM_016787211.1"/>
</dbReference>
<organism evidence="3 4">
    <name type="scientific">Pseudallescheria apiosperma</name>
    <name type="common">Scedosporium apiospermum</name>
    <dbReference type="NCBI Taxonomy" id="563466"/>
    <lineage>
        <taxon>Eukaryota</taxon>
        <taxon>Fungi</taxon>
        <taxon>Dikarya</taxon>
        <taxon>Ascomycota</taxon>
        <taxon>Pezizomycotina</taxon>
        <taxon>Sordariomycetes</taxon>
        <taxon>Hypocreomycetidae</taxon>
        <taxon>Microascales</taxon>
        <taxon>Microascaceae</taxon>
        <taxon>Scedosporium</taxon>
    </lineage>
</organism>
<dbReference type="GeneID" id="27723807"/>
<reference evidence="3 4" key="1">
    <citation type="journal article" date="2014" name="Genome Announc.">
        <title>Draft genome sequence of the pathogenic fungus Scedosporium apiospermum.</title>
        <authorList>
            <person name="Vandeputte P."/>
            <person name="Ghamrawi S."/>
            <person name="Rechenmann M."/>
            <person name="Iltis A."/>
            <person name="Giraud S."/>
            <person name="Fleury M."/>
            <person name="Thornton C."/>
            <person name="Delhaes L."/>
            <person name="Meyer W."/>
            <person name="Papon N."/>
            <person name="Bouchara J.P."/>
        </authorList>
    </citation>
    <scope>NUCLEOTIDE SEQUENCE [LARGE SCALE GENOMIC DNA]</scope>
    <source>
        <strain evidence="3 4">IHEM 14462</strain>
    </source>
</reference>
<dbReference type="AlphaFoldDB" id="A0A084G7H9"/>
<proteinExistence type="predicted"/>
<protein>
    <recommendedName>
        <fullName evidence="2">Heterokaryon incompatibility domain-containing protein</fullName>
    </recommendedName>
</protein>
<dbReference type="VEuPathDB" id="FungiDB:SAPIO_CDS4735"/>
<dbReference type="OMA" id="WFERKWV"/>
<evidence type="ECO:0000259" key="2">
    <source>
        <dbReference type="Pfam" id="PF06985"/>
    </source>
</evidence>
<dbReference type="Pfam" id="PF06985">
    <property type="entry name" value="HET"/>
    <property type="match status" value="1"/>
</dbReference>
<dbReference type="InterPro" id="IPR010730">
    <property type="entry name" value="HET"/>
</dbReference>